<reference evidence="3" key="3">
    <citation type="submission" date="2025-09" db="UniProtKB">
        <authorList>
            <consortium name="Ensembl"/>
        </authorList>
    </citation>
    <scope>IDENTIFICATION</scope>
</reference>
<protein>
    <submittedName>
        <fullName evidence="3">HAUS augmin like complex subunit 2</fullName>
    </submittedName>
</protein>
<proteinExistence type="predicted"/>
<accession>A0A8B9QY74</accession>
<feature type="coiled-coil region" evidence="1">
    <location>
        <begin position="107"/>
        <end position="166"/>
    </location>
</feature>
<dbReference type="GO" id="GO:0070652">
    <property type="term" value="C:HAUS complex"/>
    <property type="evidence" value="ECO:0007669"/>
    <property type="project" value="InterPro"/>
</dbReference>
<dbReference type="PANTHER" id="PTHR16039:SF1">
    <property type="entry name" value="HAUS AUGMIN-LIKE COMPLEX SUBUNIT 2"/>
    <property type="match status" value="1"/>
</dbReference>
<dbReference type="CTD" id="55142"/>
<dbReference type="Proteomes" id="UP000694400">
    <property type="component" value="Chromosome 5"/>
</dbReference>
<feature type="region of interest" description="Disordered" evidence="2">
    <location>
        <begin position="1"/>
        <end position="25"/>
    </location>
</feature>
<evidence type="ECO:0000313" key="4">
    <source>
        <dbReference type="Proteomes" id="UP000694400"/>
    </source>
</evidence>
<gene>
    <name evidence="3" type="primary">HAUS2</name>
</gene>
<dbReference type="PRINTS" id="PR02088">
    <property type="entry name" value="HAUSAUGMINL2"/>
</dbReference>
<evidence type="ECO:0000313" key="3">
    <source>
        <dbReference type="Ensembl" id="ENSAPLP00020002416.1"/>
    </source>
</evidence>
<dbReference type="GO" id="GO:0005813">
    <property type="term" value="C:centrosome"/>
    <property type="evidence" value="ECO:0007669"/>
    <property type="project" value="TreeGrafter"/>
</dbReference>
<evidence type="ECO:0000256" key="2">
    <source>
        <dbReference type="SAM" id="MobiDB-lite"/>
    </source>
</evidence>
<dbReference type="GO" id="GO:0051225">
    <property type="term" value="P:spindle assembly"/>
    <property type="evidence" value="ECO:0007669"/>
    <property type="project" value="InterPro"/>
</dbReference>
<reference evidence="3" key="1">
    <citation type="submission" date="2019-08" db="EMBL/GenBank/DDBJ databases">
        <title>Three high-quality genomes provides insights into domestication of ducks.</title>
        <authorList>
            <person name="Hou Z.C."/>
            <person name="Zhu F."/>
            <person name="Yin Z.T."/>
            <person name="Zhang F."/>
        </authorList>
    </citation>
    <scope>NUCLEOTIDE SEQUENCE [LARGE SCALE GENOMIC DNA]</scope>
</reference>
<sequence length="269" mass="29373">MAERRRSVSAATAAASPGPCGRAASPGPCVAAGLAAALGSRERGAAGAARARRAAAAGPSPWESEGPTAAAALLAECLAEGFVTQETLDSACQNITCFAKFAEREKIAKIRAEINEKKLETEILQLERETADIVHPFYLDKKCQILQDMNRHLEAVLKEKKKLRKRLMKPICQENLPVKAEYHKYVVELLTEAVSFVEKLESHLQSAKSIPQIPTLMKNVDVALTKTEVLVTDLEELTEQILEWRELQKGVYSDGICNTAELDFGLSLT</sequence>
<dbReference type="PANTHER" id="PTHR16039">
    <property type="entry name" value="HAUS AUGMIN-LIKE COMPLEX SUBUNIT 2"/>
    <property type="match status" value="1"/>
</dbReference>
<keyword evidence="1" id="KW-0175">Coiled coil</keyword>
<dbReference type="GO" id="GO:0007020">
    <property type="term" value="P:microtubule nucleation"/>
    <property type="evidence" value="ECO:0007669"/>
    <property type="project" value="TreeGrafter"/>
</dbReference>
<organism evidence="3 4">
    <name type="scientific">Anas platyrhynchos</name>
    <name type="common">Mallard</name>
    <name type="synonym">Anas boschas</name>
    <dbReference type="NCBI Taxonomy" id="8839"/>
    <lineage>
        <taxon>Eukaryota</taxon>
        <taxon>Metazoa</taxon>
        <taxon>Chordata</taxon>
        <taxon>Craniata</taxon>
        <taxon>Vertebrata</taxon>
        <taxon>Euteleostomi</taxon>
        <taxon>Archelosauria</taxon>
        <taxon>Archosauria</taxon>
        <taxon>Dinosauria</taxon>
        <taxon>Saurischia</taxon>
        <taxon>Theropoda</taxon>
        <taxon>Coelurosauria</taxon>
        <taxon>Aves</taxon>
        <taxon>Neognathae</taxon>
        <taxon>Galloanserae</taxon>
        <taxon>Anseriformes</taxon>
        <taxon>Anatidae</taxon>
        <taxon>Anatinae</taxon>
        <taxon>Anas</taxon>
    </lineage>
</organism>
<dbReference type="GO" id="GO:0007098">
    <property type="term" value="P:centrosome cycle"/>
    <property type="evidence" value="ECO:0007669"/>
    <property type="project" value="InterPro"/>
</dbReference>
<evidence type="ECO:0000256" key="1">
    <source>
        <dbReference type="SAM" id="Coils"/>
    </source>
</evidence>
<dbReference type="OrthoDB" id="2436605at2759"/>
<reference evidence="3" key="2">
    <citation type="submission" date="2025-08" db="UniProtKB">
        <authorList>
            <consortium name="Ensembl"/>
        </authorList>
    </citation>
    <scope>IDENTIFICATION</scope>
</reference>
<dbReference type="InterPro" id="IPR028346">
    <property type="entry name" value="HAUS2"/>
</dbReference>
<name>A0A8B9QY74_ANAPL</name>
<dbReference type="AlphaFoldDB" id="A0A8B9QY74"/>
<dbReference type="InterPro" id="IPR026242">
    <property type="entry name" value="HAUS2_metazoa"/>
</dbReference>
<dbReference type="GO" id="GO:1990498">
    <property type="term" value="C:mitotic spindle microtubule"/>
    <property type="evidence" value="ECO:0007669"/>
    <property type="project" value="TreeGrafter"/>
</dbReference>
<dbReference type="Pfam" id="PF15003">
    <property type="entry name" value="HAUS2"/>
    <property type="match status" value="1"/>
</dbReference>
<dbReference type="Ensembl" id="ENSAPLT00020002598.1">
    <property type="protein sequence ID" value="ENSAPLP00020002416.1"/>
    <property type="gene ID" value="ENSAPLG00020001759.1"/>
</dbReference>